<evidence type="ECO:0000313" key="1">
    <source>
        <dbReference type="EMBL" id="RCN50821.1"/>
    </source>
</evidence>
<gene>
    <name evidence="1" type="ORF">ANCCAN_03020</name>
</gene>
<accession>A0A368H2J2</accession>
<dbReference type="Proteomes" id="UP000252519">
    <property type="component" value="Unassembled WGS sequence"/>
</dbReference>
<evidence type="ECO:0000313" key="2">
    <source>
        <dbReference type="Proteomes" id="UP000252519"/>
    </source>
</evidence>
<dbReference type="OrthoDB" id="1890790at2759"/>
<proteinExistence type="predicted"/>
<keyword evidence="2" id="KW-1185">Reference proteome</keyword>
<organism evidence="1 2">
    <name type="scientific">Ancylostoma caninum</name>
    <name type="common">Dog hookworm</name>
    <dbReference type="NCBI Taxonomy" id="29170"/>
    <lineage>
        <taxon>Eukaryota</taxon>
        <taxon>Metazoa</taxon>
        <taxon>Ecdysozoa</taxon>
        <taxon>Nematoda</taxon>
        <taxon>Chromadorea</taxon>
        <taxon>Rhabditida</taxon>
        <taxon>Rhabditina</taxon>
        <taxon>Rhabditomorpha</taxon>
        <taxon>Strongyloidea</taxon>
        <taxon>Ancylostomatidae</taxon>
        <taxon>Ancylostomatinae</taxon>
        <taxon>Ancylostoma</taxon>
    </lineage>
</organism>
<protein>
    <submittedName>
        <fullName evidence="1">Uncharacterized protein</fullName>
    </submittedName>
</protein>
<dbReference type="AlphaFoldDB" id="A0A368H2J2"/>
<comment type="caution">
    <text evidence="1">The sequence shown here is derived from an EMBL/GenBank/DDBJ whole genome shotgun (WGS) entry which is preliminary data.</text>
</comment>
<name>A0A368H2J2_ANCCA</name>
<dbReference type="EMBL" id="JOJR01000019">
    <property type="protein sequence ID" value="RCN50821.1"/>
    <property type="molecule type" value="Genomic_DNA"/>
</dbReference>
<sequence>MRENSLTALRSQLLVAVFFLYLAIPAVFTQVVTNSSKRKNVVLIGHIGAIGALPNYEKVLDLSRKELLEDGTLGEDFDIE</sequence>
<dbReference type="STRING" id="29170.A0A368H2J2"/>
<reference evidence="1 2" key="1">
    <citation type="submission" date="2014-10" db="EMBL/GenBank/DDBJ databases">
        <title>Draft genome of the hookworm Ancylostoma caninum.</title>
        <authorList>
            <person name="Mitreva M."/>
        </authorList>
    </citation>
    <scope>NUCLEOTIDE SEQUENCE [LARGE SCALE GENOMIC DNA]</scope>
    <source>
        <strain evidence="1 2">Baltimore</strain>
    </source>
</reference>